<dbReference type="InterPro" id="IPR026866">
    <property type="entry name" value="CR006_AAA"/>
</dbReference>
<keyword evidence="4" id="KW-1185">Reference proteome</keyword>
<reference evidence="3 4" key="1">
    <citation type="submission" date="2019-11" db="EMBL/GenBank/DDBJ databases">
        <title>Draft Genome Sequences of Six Type Strains of the Genus Massilia.</title>
        <authorList>
            <person name="Miess H."/>
            <person name="Frediansyah A."/>
            <person name="Goeker M."/>
            <person name="Gross H."/>
        </authorList>
    </citation>
    <scope>NUCLEOTIDE SEQUENCE [LARGE SCALE GENOMIC DNA]</scope>
    <source>
        <strain evidence="3 4">DSM 17513</strain>
    </source>
</reference>
<evidence type="ECO:0000259" key="2">
    <source>
        <dbReference type="Pfam" id="PF13166"/>
    </source>
</evidence>
<comment type="caution">
    <text evidence="3">The sequence shown here is derived from an EMBL/GenBank/DDBJ whole genome shotgun (WGS) entry which is preliminary data.</text>
</comment>
<dbReference type="Proteomes" id="UP000431684">
    <property type="component" value="Unassembled WGS sequence"/>
</dbReference>
<dbReference type="Pfam" id="PF13166">
    <property type="entry name" value="AAA_13"/>
    <property type="match status" value="1"/>
</dbReference>
<dbReference type="GO" id="GO:0006302">
    <property type="term" value="P:double-strand break repair"/>
    <property type="evidence" value="ECO:0007669"/>
    <property type="project" value="TreeGrafter"/>
</dbReference>
<name>A0A6I3XPT7_9BURK</name>
<evidence type="ECO:0000313" key="4">
    <source>
        <dbReference type="Proteomes" id="UP000431684"/>
    </source>
</evidence>
<dbReference type="RefSeq" id="WP_155711451.1">
    <property type="nucleotide sequence ID" value="NZ_BMWU01000010.1"/>
</dbReference>
<dbReference type="PANTHER" id="PTHR32182:SF22">
    <property type="entry name" value="ATP-DEPENDENT ENDONUCLEASE, OLD FAMILY-RELATED"/>
    <property type="match status" value="1"/>
</dbReference>
<feature type="coiled-coil region" evidence="1">
    <location>
        <begin position="415"/>
        <end position="456"/>
    </location>
</feature>
<dbReference type="EMBL" id="WNWM01000002">
    <property type="protein sequence ID" value="MUI15811.1"/>
    <property type="molecule type" value="Genomic_DNA"/>
</dbReference>
<dbReference type="Gene3D" id="3.40.50.300">
    <property type="entry name" value="P-loop containing nucleotide triphosphate hydrolases"/>
    <property type="match status" value="1"/>
</dbReference>
<dbReference type="GO" id="GO:0000731">
    <property type="term" value="P:DNA synthesis involved in DNA repair"/>
    <property type="evidence" value="ECO:0007669"/>
    <property type="project" value="TreeGrafter"/>
</dbReference>
<gene>
    <name evidence="3" type="ORF">GJV26_25625</name>
</gene>
<dbReference type="OrthoDB" id="9795565at2"/>
<evidence type="ECO:0000256" key="1">
    <source>
        <dbReference type="SAM" id="Coils"/>
    </source>
</evidence>
<dbReference type="InterPro" id="IPR027417">
    <property type="entry name" value="P-loop_NTPase"/>
</dbReference>
<dbReference type="PANTHER" id="PTHR32182">
    <property type="entry name" value="DNA REPLICATION AND REPAIR PROTEIN RECF"/>
    <property type="match status" value="1"/>
</dbReference>
<keyword evidence="1" id="KW-0175">Coiled coil</keyword>
<accession>A0A6I3XPT7</accession>
<dbReference type="AlphaFoldDB" id="A0A6I3XPT7"/>
<proteinExistence type="predicted"/>
<dbReference type="SUPFAM" id="SSF52540">
    <property type="entry name" value="P-loop containing nucleoside triphosphate hydrolases"/>
    <property type="match status" value="1"/>
</dbReference>
<feature type="domain" description="Protein CR006 P-loop" evidence="2">
    <location>
        <begin position="10"/>
        <end position="727"/>
    </location>
</feature>
<protein>
    <submittedName>
        <fullName evidence="3">AAA family ATPase</fullName>
    </submittedName>
</protein>
<evidence type="ECO:0000313" key="3">
    <source>
        <dbReference type="EMBL" id="MUI15811.1"/>
    </source>
</evidence>
<organism evidence="3 4">
    <name type="scientific">Pseudoduganella dura</name>
    <dbReference type="NCBI Taxonomy" id="321982"/>
    <lineage>
        <taxon>Bacteria</taxon>
        <taxon>Pseudomonadati</taxon>
        <taxon>Pseudomonadota</taxon>
        <taxon>Betaproteobacteria</taxon>
        <taxon>Burkholderiales</taxon>
        <taxon>Oxalobacteraceae</taxon>
        <taxon>Telluria group</taxon>
        <taxon>Pseudoduganella</taxon>
    </lineage>
</organism>
<sequence>MIDTLEIDQVAIYASRQTMSRLKEVNFIFGANGAGKTTIGRVVADRSLHEHENCSIVWRDGIEMQPLVYNRDFVDANFNTEGSLKGIFTLGEKDIANELAVKTKKEEVDRYANEIAQRTSTLGDPAHRSGKFGELAALEADFKERCWAQKRKHDEAFSEAFTGVRNDAAKFKERLLQQLQSNVADAQTLEYLTKRAATVLGVKPQLQAKLPTLDFADIVALEAAPILMKRVVGKEDVDIAEMIYRLGHSDWVKAGQAHYETSAPKCPFCQQTAPEGLTASLTSYFDETFEQDTKAVADLQATYGREDKSLLLALNAIKESTSIFLDKATFMREQITIEAKLRTNSLILANKRKEPSAPQKLESLAEPLALVLDLVKAANTKVAEHNRIVDSISAERTKLVAQIWRYILDDVKVDLEVYQRKKAGLSAAIESLKSQIKTAEGAKASAERELRELEKKISTVQPTVDAINDLLKSFGFKTFALAKAGDQPHYKLVRDDGKDARHSLSEGERSFVTFLYFYHLIKGSDNDSGAARDRVVVFDDPVSSMDSDVLFIVSSLIRALFDDMKNGQGYVKQVFVLTHNVYFHKEVCFMSPQRKVGAKGDKRAERNLGRSYWVVRKSPTGPLLERFDDNPIKTSYELLWDEVRRDQRNPLTIQNTMRRILEHYFRILGGVDFDDLCEKFDGREKLVCRSLLSWVNDGSHFSHDDAHFAFGPNAIDDQVAIFKKIFERAEHLPHYEMMMAKK</sequence>